<evidence type="ECO:0000256" key="1">
    <source>
        <dbReference type="SAM" id="Phobius"/>
    </source>
</evidence>
<feature type="transmembrane region" description="Helical" evidence="1">
    <location>
        <begin position="12"/>
        <end position="32"/>
    </location>
</feature>
<reference evidence="2 3" key="1">
    <citation type="submission" date="2019-02" db="EMBL/GenBank/DDBJ databases">
        <title>Complete genome sequence of Pseudomonas sp. SNU WT1 isolated from rainbow trout.</title>
        <authorList>
            <person name="Oh W.T."/>
            <person name="Park S.C."/>
        </authorList>
    </citation>
    <scope>NUCLEOTIDE SEQUENCE [LARGE SCALE GENOMIC DNA]</scope>
    <source>
        <strain evidence="2 3">SNU WT1</strain>
    </source>
</reference>
<proteinExistence type="predicted"/>
<sequence length="177" mass="18899">MSKIEPKHPLTVIAILAGVIEASALASLPFLSADSQGIYTWFLVGFPFFLTVLFFLTLNFNNKSLYSPESSDPVTDTIAAPAAAQMQVMAEPAPPAKESVTSISTRGEPTNALFLKADSTEQSTVSITLSGPAASELMEFFTLQAIKPGQPTGNTWILYNLNTGAQITLITQALNKT</sequence>
<dbReference type="RefSeq" id="WP_130265959.1">
    <property type="nucleotide sequence ID" value="NZ_CP035952.1"/>
</dbReference>
<accession>A0A411MMR9</accession>
<name>A0A411MMR9_9PSED</name>
<keyword evidence="1" id="KW-1133">Transmembrane helix</keyword>
<organism evidence="2 3">
    <name type="scientific">Pseudomonas tructae</name>
    <dbReference type="NCBI Taxonomy" id="2518644"/>
    <lineage>
        <taxon>Bacteria</taxon>
        <taxon>Pseudomonadati</taxon>
        <taxon>Pseudomonadota</taxon>
        <taxon>Gammaproteobacteria</taxon>
        <taxon>Pseudomonadales</taxon>
        <taxon>Pseudomonadaceae</taxon>
        <taxon>Pseudomonas</taxon>
    </lineage>
</organism>
<keyword evidence="1" id="KW-0812">Transmembrane</keyword>
<feature type="transmembrane region" description="Helical" evidence="1">
    <location>
        <begin position="38"/>
        <end position="58"/>
    </location>
</feature>
<evidence type="ECO:0000313" key="2">
    <source>
        <dbReference type="EMBL" id="QBF28139.1"/>
    </source>
</evidence>
<dbReference type="EMBL" id="CP035952">
    <property type="protein sequence ID" value="QBF28139.1"/>
    <property type="molecule type" value="Genomic_DNA"/>
</dbReference>
<protein>
    <submittedName>
        <fullName evidence="2">Uncharacterized protein</fullName>
    </submittedName>
</protein>
<keyword evidence="1" id="KW-0472">Membrane</keyword>
<dbReference type="Proteomes" id="UP000291130">
    <property type="component" value="Chromosome"/>
</dbReference>
<dbReference type="OrthoDB" id="7030082at2"/>
<gene>
    <name evidence="2" type="ORF">EXN22_21535</name>
</gene>
<dbReference type="AlphaFoldDB" id="A0A411MMR9"/>
<dbReference type="KEGG" id="ptk:EXN22_21535"/>
<keyword evidence="3" id="KW-1185">Reference proteome</keyword>
<evidence type="ECO:0000313" key="3">
    <source>
        <dbReference type="Proteomes" id="UP000291130"/>
    </source>
</evidence>